<comment type="caution">
    <text evidence="1">The sequence shown here is derived from an EMBL/GenBank/DDBJ whole genome shotgun (WGS) entry which is preliminary data.</text>
</comment>
<gene>
    <name evidence="1" type="ORF">CEP52_017743</name>
</gene>
<dbReference type="AlphaFoldDB" id="A0A428RHU4"/>
<proteinExistence type="predicted"/>
<evidence type="ECO:0000313" key="1">
    <source>
        <dbReference type="EMBL" id="RSL77095.1"/>
    </source>
</evidence>
<accession>A0A428RHU4</accession>
<sequence length="202" mass="23158">MPESTTEPSASGESTAWKMILEDNSTWLEEMTKLGYRLHLLSFDFDKLHDQSQAPNASQVYLVLVIEPAEPKDGDIDYNDHPPLRAQLLKELKTHDWLNEMGMGRDIILKQSGIILNISTYYVDGYAQSPFADFTRLPCEDDELCNTRLCVVTYGNSSANVLTWFKKGGYLFIIYEIGSERNIWQFRPEDGYNFITQAKPDE</sequence>
<evidence type="ECO:0000313" key="2">
    <source>
        <dbReference type="Proteomes" id="UP000287144"/>
    </source>
</evidence>
<name>A0A428RHU4_9HYPO</name>
<protein>
    <submittedName>
        <fullName evidence="1">Uncharacterized protein</fullName>
    </submittedName>
</protein>
<dbReference type="EMBL" id="NKCK01000846">
    <property type="protein sequence ID" value="RSL77095.1"/>
    <property type="molecule type" value="Genomic_DNA"/>
</dbReference>
<organism evidence="1 2">
    <name type="scientific">Fusarium oligoseptatum</name>
    <dbReference type="NCBI Taxonomy" id="2604345"/>
    <lineage>
        <taxon>Eukaryota</taxon>
        <taxon>Fungi</taxon>
        <taxon>Dikarya</taxon>
        <taxon>Ascomycota</taxon>
        <taxon>Pezizomycotina</taxon>
        <taxon>Sordariomycetes</taxon>
        <taxon>Hypocreomycetidae</taxon>
        <taxon>Hypocreales</taxon>
        <taxon>Nectriaceae</taxon>
        <taxon>Fusarium</taxon>
        <taxon>Fusarium solani species complex</taxon>
    </lineage>
</organism>
<reference evidence="1 2" key="1">
    <citation type="submission" date="2017-06" db="EMBL/GenBank/DDBJ databases">
        <title>Comparative genomic analysis of Ambrosia Fusariam Clade fungi.</title>
        <authorList>
            <person name="Stajich J.E."/>
            <person name="Carrillo J."/>
            <person name="Kijimoto T."/>
            <person name="Eskalen A."/>
            <person name="O'Donnell K."/>
            <person name="Kasson M."/>
        </authorList>
    </citation>
    <scope>NUCLEOTIDE SEQUENCE [LARGE SCALE GENOMIC DNA]</scope>
    <source>
        <strain evidence="1 2">NRRL62579</strain>
    </source>
</reference>
<feature type="non-terminal residue" evidence="1">
    <location>
        <position position="202"/>
    </location>
</feature>
<dbReference type="Proteomes" id="UP000287144">
    <property type="component" value="Unassembled WGS sequence"/>
</dbReference>
<keyword evidence="2" id="KW-1185">Reference proteome</keyword>